<dbReference type="Pfam" id="PF13460">
    <property type="entry name" value="NAD_binding_10"/>
    <property type="match status" value="1"/>
</dbReference>
<keyword evidence="3" id="KW-1185">Reference proteome</keyword>
<evidence type="ECO:0000313" key="3">
    <source>
        <dbReference type="Proteomes" id="UP000699975"/>
    </source>
</evidence>
<reference evidence="2 3" key="1">
    <citation type="submission" date="2021-04" db="EMBL/GenBank/DDBJ databases">
        <authorList>
            <person name="Pira H."/>
            <person name="Risdian C."/>
            <person name="Wink J."/>
        </authorList>
    </citation>
    <scope>NUCLEOTIDE SEQUENCE [LARGE SCALE GENOMIC DNA]</scope>
    <source>
        <strain evidence="2 3">WH131</strain>
    </source>
</reference>
<dbReference type="InterPro" id="IPR051606">
    <property type="entry name" value="Polyketide_Oxido-like"/>
</dbReference>
<dbReference type="PANTHER" id="PTHR43355">
    <property type="entry name" value="FLAVIN REDUCTASE (NADPH)"/>
    <property type="match status" value="1"/>
</dbReference>
<evidence type="ECO:0000313" key="2">
    <source>
        <dbReference type="EMBL" id="MBV7266792.1"/>
    </source>
</evidence>
<name>A0ABS6SQR0_9SPHN</name>
<dbReference type="EMBL" id="JAGSPB010000002">
    <property type="protein sequence ID" value="MBV7266792.1"/>
    <property type="molecule type" value="Genomic_DNA"/>
</dbReference>
<comment type="caution">
    <text evidence="2">The sequence shown here is derived from an EMBL/GenBank/DDBJ whole genome shotgun (WGS) entry which is preliminary data.</text>
</comment>
<gene>
    <name evidence="2" type="ORF">KCG45_11425</name>
</gene>
<dbReference type="RefSeq" id="WP_218317335.1">
    <property type="nucleotide sequence ID" value="NZ_JAGSPB010000002.1"/>
</dbReference>
<dbReference type="PANTHER" id="PTHR43355:SF2">
    <property type="entry name" value="FLAVIN REDUCTASE (NADPH)"/>
    <property type="match status" value="1"/>
</dbReference>
<feature type="domain" description="NAD(P)-binding" evidence="1">
    <location>
        <begin position="9"/>
        <end position="200"/>
    </location>
</feature>
<organism evidence="2 3">
    <name type="scientific">Erythrobacter ani</name>
    <dbReference type="NCBI Taxonomy" id="2827235"/>
    <lineage>
        <taxon>Bacteria</taxon>
        <taxon>Pseudomonadati</taxon>
        <taxon>Pseudomonadota</taxon>
        <taxon>Alphaproteobacteria</taxon>
        <taxon>Sphingomonadales</taxon>
        <taxon>Erythrobacteraceae</taxon>
        <taxon>Erythrobacter/Porphyrobacter group</taxon>
        <taxon>Erythrobacter</taxon>
    </lineage>
</organism>
<dbReference type="Proteomes" id="UP000699975">
    <property type="component" value="Unassembled WGS sequence"/>
</dbReference>
<evidence type="ECO:0000259" key="1">
    <source>
        <dbReference type="Pfam" id="PF13460"/>
    </source>
</evidence>
<dbReference type="InterPro" id="IPR016040">
    <property type="entry name" value="NAD(P)-bd_dom"/>
</dbReference>
<protein>
    <submittedName>
        <fullName evidence="2">SDR family oxidoreductase</fullName>
    </submittedName>
</protein>
<proteinExistence type="predicted"/>
<sequence>MTKKILLFGATGDTGRHVLDQALERGHSVRGAEREWPSDFCDHERFEQRKGDLIEGDLASLMDGADCVISAVGLGRDPQTLINPPPLYTEGAVQIVKAMRKTGVSRLVTISAAFADPKATVPLWFKAATAPLDRIFRQMGEMERVLRVCDDIDWTAVRPGWLLNRAHTGDFEVSLDDLPAGKLRTRRADLAQFMLDCALDDLHVRETPFIARKESIALETPPALIEELLPF</sequence>
<dbReference type="CDD" id="cd05244">
    <property type="entry name" value="BVR-B_like_SDR_a"/>
    <property type="match status" value="1"/>
</dbReference>
<accession>A0ABS6SQR0</accession>